<dbReference type="PANTHER" id="PTHR30154:SF34">
    <property type="entry name" value="TRANSCRIPTIONAL REGULATOR AZLB"/>
    <property type="match status" value="1"/>
</dbReference>
<dbReference type="InterPro" id="IPR019888">
    <property type="entry name" value="Tscrpt_reg_AsnC-like"/>
</dbReference>
<accession>A0A1I7M3D7</accession>
<organism evidence="5 6">
    <name type="scientific">Pseudoduganella namucuonensis</name>
    <dbReference type="NCBI Taxonomy" id="1035707"/>
    <lineage>
        <taxon>Bacteria</taxon>
        <taxon>Pseudomonadati</taxon>
        <taxon>Pseudomonadota</taxon>
        <taxon>Betaproteobacteria</taxon>
        <taxon>Burkholderiales</taxon>
        <taxon>Oxalobacteraceae</taxon>
        <taxon>Telluria group</taxon>
        <taxon>Pseudoduganella</taxon>
    </lineage>
</organism>
<dbReference type="Proteomes" id="UP000199391">
    <property type="component" value="Unassembled WGS sequence"/>
</dbReference>
<evidence type="ECO:0000256" key="2">
    <source>
        <dbReference type="ARBA" id="ARBA00023125"/>
    </source>
</evidence>
<keyword evidence="6" id="KW-1185">Reference proteome</keyword>
<dbReference type="GO" id="GO:0043200">
    <property type="term" value="P:response to amino acid"/>
    <property type="evidence" value="ECO:0007669"/>
    <property type="project" value="TreeGrafter"/>
</dbReference>
<dbReference type="InterPro" id="IPR036390">
    <property type="entry name" value="WH_DNA-bd_sf"/>
</dbReference>
<reference evidence="6" key="1">
    <citation type="submission" date="2016-10" db="EMBL/GenBank/DDBJ databases">
        <authorList>
            <person name="Varghese N."/>
            <person name="Submissions S."/>
        </authorList>
    </citation>
    <scope>NUCLEOTIDE SEQUENCE [LARGE SCALE GENOMIC DNA]</scope>
    <source>
        <strain evidence="6">CGMCC 1.11014</strain>
    </source>
</reference>
<gene>
    <name evidence="5" type="ORF">SAMN05216552_105218</name>
</gene>
<evidence type="ECO:0000259" key="4">
    <source>
        <dbReference type="PROSITE" id="PS50956"/>
    </source>
</evidence>
<evidence type="ECO:0000256" key="3">
    <source>
        <dbReference type="ARBA" id="ARBA00023163"/>
    </source>
</evidence>
<dbReference type="Pfam" id="PF01037">
    <property type="entry name" value="AsnC_trans_reg"/>
    <property type="match status" value="1"/>
</dbReference>
<dbReference type="OrthoDB" id="8526125at2"/>
<dbReference type="GO" id="GO:0043565">
    <property type="term" value="F:sequence-specific DNA binding"/>
    <property type="evidence" value="ECO:0007669"/>
    <property type="project" value="InterPro"/>
</dbReference>
<dbReference type="Pfam" id="PF13404">
    <property type="entry name" value="HTH_AsnC-type"/>
    <property type="match status" value="1"/>
</dbReference>
<dbReference type="InterPro" id="IPR000485">
    <property type="entry name" value="AsnC-type_HTH_dom"/>
</dbReference>
<proteinExistence type="predicted"/>
<dbReference type="SUPFAM" id="SSF46785">
    <property type="entry name" value="Winged helix' DNA-binding domain"/>
    <property type="match status" value="1"/>
</dbReference>
<keyword evidence="1" id="KW-0805">Transcription regulation</keyword>
<keyword evidence="3" id="KW-0804">Transcription</keyword>
<dbReference type="Gene3D" id="3.30.70.920">
    <property type="match status" value="1"/>
</dbReference>
<dbReference type="AlphaFoldDB" id="A0A1I7M3D7"/>
<dbReference type="Gene3D" id="1.10.10.10">
    <property type="entry name" value="Winged helix-like DNA-binding domain superfamily/Winged helix DNA-binding domain"/>
    <property type="match status" value="1"/>
</dbReference>
<dbReference type="InterPro" id="IPR011008">
    <property type="entry name" value="Dimeric_a/b-barrel"/>
</dbReference>
<feature type="domain" description="HTH asnC-type" evidence="4">
    <location>
        <begin position="6"/>
        <end position="67"/>
    </location>
</feature>
<dbReference type="SMART" id="SM00344">
    <property type="entry name" value="HTH_ASNC"/>
    <property type="match status" value="1"/>
</dbReference>
<dbReference type="SUPFAM" id="SSF54909">
    <property type="entry name" value="Dimeric alpha+beta barrel"/>
    <property type="match status" value="1"/>
</dbReference>
<protein>
    <submittedName>
        <fullName evidence="5">DNA-binding transcriptional regulator, Lrp family</fullName>
    </submittedName>
</protein>
<dbReference type="InterPro" id="IPR019887">
    <property type="entry name" value="Tscrpt_reg_AsnC/Lrp_C"/>
</dbReference>
<evidence type="ECO:0000313" key="5">
    <source>
        <dbReference type="EMBL" id="SFV16471.1"/>
    </source>
</evidence>
<name>A0A1I7M3D7_9BURK</name>
<evidence type="ECO:0000256" key="1">
    <source>
        <dbReference type="ARBA" id="ARBA00023015"/>
    </source>
</evidence>
<dbReference type="GO" id="GO:0005829">
    <property type="term" value="C:cytosol"/>
    <property type="evidence" value="ECO:0007669"/>
    <property type="project" value="TreeGrafter"/>
</dbReference>
<dbReference type="PRINTS" id="PR00033">
    <property type="entry name" value="HTHASNC"/>
</dbReference>
<dbReference type="PANTHER" id="PTHR30154">
    <property type="entry name" value="LEUCINE-RESPONSIVE REGULATORY PROTEIN"/>
    <property type="match status" value="1"/>
</dbReference>
<dbReference type="RefSeq" id="WP_093560877.1">
    <property type="nucleotide sequence ID" value="NZ_FPBO01000052.1"/>
</dbReference>
<sequence length="172" mass="19237">MTTLSVDRHDLALLAELQRDGRATNSAIGEKIHMSTSQVSRRIQRLEEARVIDHYAAMLDPLVVGLGVMAFIHVTLDRHGSSSADTFEQAISDLPEVLECFSVTGEADYVVRVVSHDLASFSEFMMHHLLRIPGVTNVKSNISLKKVKQVTELPLDHIAQPRQPKMRVHFSQ</sequence>
<dbReference type="EMBL" id="FPBO01000052">
    <property type="protein sequence ID" value="SFV16471.1"/>
    <property type="molecule type" value="Genomic_DNA"/>
</dbReference>
<evidence type="ECO:0000313" key="6">
    <source>
        <dbReference type="Proteomes" id="UP000199391"/>
    </source>
</evidence>
<dbReference type="STRING" id="1035707.SAMN05216552_105218"/>
<dbReference type="PROSITE" id="PS50956">
    <property type="entry name" value="HTH_ASNC_2"/>
    <property type="match status" value="1"/>
</dbReference>
<dbReference type="InterPro" id="IPR036388">
    <property type="entry name" value="WH-like_DNA-bd_sf"/>
</dbReference>
<keyword evidence="2 5" id="KW-0238">DNA-binding</keyword>